<dbReference type="GO" id="GO:0015297">
    <property type="term" value="F:antiporter activity"/>
    <property type="evidence" value="ECO:0007669"/>
    <property type="project" value="InterPro"/>
</dbReference>
<evidence type="ECO:0008006" key="4">
    <source>
        <dbReference type="Google" id="ProtNLM"/>
    </source>
</evidence>
<proteinExistence type="predicted"/>
<accession>A0A231HFK0</accession>
<feature type="transmembrane region" description="Helical" evidence="1">
    <location>
        <begin position="63"/>
        <end position="87"/>
    </location>
</feature>
<reference evidence="2 3" key="1">
    <citation type="submission" date="2017-07" db="EMBL/GenBank/DDBJ databases">
        <title>First draft Genome Sequence of Nocardia cerradoensis isolated from human infection.</title>
        <authorList>
            <person name="Carrasco G."/>
        </authorList>
    </citation>
    <scope>NUCLEOTIDE SEQUENCE [LARGE SCALE GENOMIC DNA]</scope>
    <source>
        <strain evidence="2 3">CNM20130759</strain>
    </source>
</reference>
<organism evidence="2 3">
    <name type="scientific">Nocardia cerradoensis</name>
    <dbReference type="NCBI Taxonomy" id="85688"/>
    <lineage>
        <taxon>Bacteria</taxon>
        <taxon>Bacillati</taxon>
        <taxon>Actinomycetota</taxon>
        <taxon>Actinomycetes</taxon>
        <taxon>Mycobacteriales</taxon>
        <taxon>Nocardiaceae</taxon>
        <taxon>Nocardia</taxon>
    </lineage>
</organism>
<evidence type="ECO:0000256" key="1">
    <source>
        <dbReference type="SAM" id="Phobius"/>
    </source>
</evidence>
<sequence>MTDPAAIAAAVVLGTAVVVAVAASWAALRPRGVYARLHYPGMLTSVTGPLLTLAVLLDYGPGLTTAIVALTAALLWVTAPVSSAAIGKLNVVLGERKRE</sequence>
<dbReference type="GO" id="GO:0098662">
    <property type="term" value="P:inorganic cation transmembrane transport"/>
    <property type="evidence" value="ECO:0007669"/>
    <property type="project" value="InterPro"/>
</dbReference>
<dbReference type="EMBL" id="NGAF01000001">
    <property type="protein sequence ID" value="OXR47751.1"/>
    <property type="molecule type" value="Genomic_DNA"/>
</dbReference>
<keyword evidence="1" id="KW-1133">Transmembrane helix</keyword>
<evidence type="ECO:0000313" key="3">
    <source>
        <dbReference type="Proteomes" id="UP000215506"/>
    </source>
</evidence>
<protein>
    <recommendedName>
        <fullName evidence="4">Monovalent cation/H+ antiporter subunit G</fullName>
    </recommendedName>
</protein>
<name>A0A231HFK0_9NOCA</name>
<comment type="caution">
    <text evidence="2">The sequence shown here is derived from an EMBL/GenBank/DDBJ whole genome shotgun (WGS) entry which is preliminary data.</text>
</comment>
<dbReference type="InterPro" id="IPR005133">
    <property type="entry name" value="PhaG_MnhG_YufB"/>
</dbReference>
<dbReference type="Proteomes" id="UP000215506">
    <property type="component" value="Unassembled WGS sequence"/>
</dbReference>
<evidence type="ECO:0000313" key="2">
    <source>
        <dbReference type="EMBL" id="OXR47751.1"/>
    </source>
</evidence>
<feature type="transmembrane region" description="Helical" evidence="1">
    <location>
        <begin position="6"/>
        <end position="27"/>
    </location>
</feature>
<feature type="transmembrane region" description="Helical" evidence="1">
    <location>
        <begin position="39"/>
        <end position="57"/>
    </location>
</feature>
<keyword evidence="1" id="KW-0472">Membrane</keyword>
<keyword evidence="3" id="KW-1185">Reference proteome</keyword>
<dbReference type="RefSeq" id="WP_094024410.1">
    <property type="nucleotide sequence ID" value="NZ_NGAF01000001.1"/>
</dbReference>
<keyword evidence="1" id="KW-0812">Transmembrane</keyword>
<dbReference type="Pfam" id="PF03334">
    <property type="entry name" value="PhaG_MnhG_YufB"/>
    <property type="match status" value="1"/>
</dbReference>
<gene>
    <name evidence="2" type="ORF">B7C42_00876</name>
</gene>
<dbReference type="AlphaFoldDB" id="A0A231HFK0"/>